<protein>
    <submittedName>
        <fullName evidence="1">Uncharacterized protein</fullName>
    </submittedName>
</protein>
<name>A0ABT3ZX41_9BACT</name>
<proteinExistence type="predicted"/>
<organism evidence="1 2">
    <name type="scientific">Archangium lansingense</name>
    <dbReference type="NCBI Taxonomy" id="2995310"/>
    <lineage>
        <taxon>Bacteria</taxon>
        <taxon>Pseudomonadati</taxon>
        <taxon>Myxococcota</taxon>
        <taxon>Myxococcia</taxon>
        <taxon>Myxococcales</taxon>
        <taxon>Cystobacterineae</taxon>
        <taxon>Archangiaceae</taxon>
        <taxon>Archangium</taxon>
    </lineage>
</organism>
<dbReference type="RefSeq" id="WP_267532950.1">
    <property type="nucleotide sequence ID" value="NZ_JAPNKA010000001.1"/>
</dbReference>
<accession>A0ABT3ZX41</accession>
<comment type="caution">
    <text evidence="1">The sequence shown here is derived from an EMBL/GenBank/DDBJ whole genome shotgun (WGS) entry which is preliminary data.</text>
</comment>
<sequence length="498" mass="55217">MRQTVFVEKSVGKTVLVGTFSAAEVVSMLLSGHLGVNPEAQRSLSKGASKETTKELLQDERVHRTPRMERFVDFLRTVIRYLDQGYSSHGFLGAIQLVIPEEFQGAQVRFIEADTGNLPGGLSIALASLGKHTRIATLEMNPSLDEIAMAVGDGQGRCFGLYSLRKTAQDMLTKARREQKKISPGSPEAETLRVKIEECEGYLNKVSEFLSNTAIPFVIYAKEIKANGSIVGLDLTAQKRLYIEGNALNSQASKEEQVKFESFSPVTLSLQEDRIEDENRWMSSDFIEEDSKSVSKSSIKLFTLSALVQAYSLSMLGRNDGIKDISEEAFQDVSYQKEFVKAFWKRVSNVLNDLWIPEVKSSGDRLKYLNERREEQNVAFQAVFLQALGKVGYTLGEKALWAPESPLLSVVDQLKNIELRAKVGDPSTCSNPNGQVNKHEGCCYTAGWVQSMMVAKHDGGEFAGYTFNNTRDTIERTYQHLLTLFGLSGAPSKDSAAA</sequence>
<dbReference type="EMBL" id="JAPNKA010000001">
    <property type="protein sequence ID" value="MCY1073964.1"/>
    <property type="molecule type" value="Genomic_DNA"/>
</dbReference>
<evidence type="ECO:0000313" key="2">
    <source>
        <dbReference type="Proteomes" id="UP001207654"/>
    </source>
</evidence>
<keyword evidence="2" id="KW-1185">Reference proteome</keyword>
<gene>
    <name evidence="1" type="ORF">OV287_05650</name>
</gene>
<dbReference type="Pfam" id="PF14072">
    <property type="entry name" value="DndB"/>
    <property type="match status" value="1"/>
</dbReference>
<dbReference type="InterPro" id="IPR017642">
    <property type="entry name" value="DNA_S_mod_DndB"/>
</dbReference>
<evidence type="ECO:0000313" key="1">
    <source>
        <dbReference type="EMBL" id="MCY1073964.1"/>
    </source>
</evidence>
<dbReference type="Proteomes" id="UP001207654">
    <property type="component" value="Unassembled WGS sequence"/>
</dbReference>
<reference evidence="1 2" key="1">
    <citation type="submission" date="2022-11" db="EMBL/GenBank/DDBJ databases">
        <title>Minimal conservation of predation-associated metabolite biosynthetic gene clusters underscores biosynthetic potential of Myxococcota including descriptions for ten novel species: Archangium lansinium sp. nov., Myxococcus landrumus sp. nov., Nannocystis bai.</title>
        <authorList>
            <person name="Ahearne A."/>
            <person name="Stevens C."/>
            <person name="Phillips K."/>
        </authorList>
    </citation>
    <scope>NUCLEOTIDE SEQUENCE [LARGE SCALE GENOMIC DNA]</scope>
    <source>
        <strain evidence="1 2">MIWBW</strain>
    </source>
</reference>